<dbReference type="FunFam" id="3.40.50.280:FF:000001">
    <property type="entry name" value="Methionine synthase"/>
    <property type="match status" value="1"/>
</dbReference>
<dbReference type="InterPro" id="IPR011822">
    <property type="entry name" value="MetH"/>
</dbReference>
<feature type="domain" description="B12-binding N-terminal" evidence="16">
    <location>
        <begin position="317"/>
        <end position="411"/>
    </location>
</feature>
<dbReference type="NCBIfam" id="TIGR02082">
    <property type="entry name" value="metH"/>
    <property type="match status" value="1"/>
</dbReference>
<dbReference type="PANTHER" id="PTHR45833">
    <property type="entry name" value="METHIONINE SYNTHASE"/>
    <property type="match status" value="1"/>
</dbReference>
<dbReference type="InterPro" id="IPR036724">
    <property type="entry name" value="Cobalamin-bd_sf"/>
</dbReference>
<keyword evidence="18" id="KW-1185">Reference proteome</keyword>
<dbReference type="InterPro" id="IPR036594">
    <property type="entry name" value="Meth_synthase_dom"/>
</dbReference>
<comment type="domain">
    <text evidence="10">Modular enzyme with four functionally distinct domains. The isolated Hcy-binding domain catalyzes methyl transfer from free methylcobalamin to homocysteine. The Hcy-binding domain in association with the pterin-binding domain catalyzes the methylation of cob(I)alamin by methyltetrahydrofolate and the methylation of homocysteine. The B12-binding domain binds the cofactor. The AdoMet activation domain binds S-adenosyl-L-methionine. Under aerobic conditions cob(I)alamin can be converted to inactive cob(II)alamin. Reductive methylation by S-adenosyl-L-methionine and flavodoxin regenerates methylcobalamin.</text>
</comment>
<dbReference type="PIRSF" id="PIRSF000381">
    <property type="entry name" value="MetH"/>
    <property type="match status" value="1"/>
</dbReference>
<dbReference type="GO" id="GO:0050667">
    <property type="term" value="P:homocysteine metabolic process"/>
    <property type="evidence" value="ECO:0007669"/>
    <property type="project" value="TreeGrafter"/>
</dbReference>
<dbReference type="FunFam" id="3.20.20.20:FF:000002">
    <property type="entry name" value="Methionine synthase"/>
    <property type="match status" value="1"/>
</dbReference>
<evidence type="ECO:0000259" key="14">
    <source>
        <dbReference type="PROSITE" id="PS50974"/>
    </source>
</evidence>
<dbReference type="InterPro" id="IPR033706">
    <property type="entry name" value="Met_synthase_B12-bd"/>
</dbReference>
<evidence type="ECO:0000256" key="12">
    <source>
        <dbReference type="PIRSR" id="PIRSR000381-2"/>
    </source>
</evidence>
<evidence type="ECO:0000259" key="15">
    <source>
        <dbReference type="PROSITE" id="PS51332"/>
    </source>
</evidence>
<dbReference type="EMBL" id="JANSUY010000003">
    <property type="protein sequence ID" value="MCR9014694.1"/>
    <property type="molecule type" value="Genomic_DNA"/>
</dbReference>
<keyword evidence="10" id="KW-0028">Amino-acid biosynthesis</keyword>
<organism evidence="17 18">
    <name type="scientific">Aquiflexum gelatinilyticum</name>
    <dbReference type="NCBI Taxonomy" id="2961943"/>
    <lineage>
        <taxon>Bacteria</taxon>
        <taxon>Pseudomonadati</taxon>
        <taxon>Bacteroidota</taxon>
        <taxon>Cytophagia</taxon>
        <taxon>Cytophagales</taxon>
        <taxon>Cyclobacteriaceae</taxon>
        <taxon>Aquiflexum</taxon>
    </lineage>
</organism>
<proteinExistence type="inferred from homology"/>
<feature type="binding site" evidence="12">
    <location>
        <position position="480"/>
    </location>
    <ligand>
        <name>methylcob(III)alamin</name>
        <dbReference type="ChEBI" id="CHEBI:28115"/>
    </ligand>
</feature>
<gene>
    <name evidence="17" type="primary">metH</name>
    <name evidence="17" type="ORF">NU887_06565</name>
</gene>
<dbReference type="Gene3D" id="1.10.288.10">
    <property type="entry name" value="Cobalamin-dependent Methionine Synthase, domain 2"/>
    <property type="match status" value="1"/>
</dbReference>
<dbReference type="RefSeq" id="WP_258422575.1">
    <property type="nucleotide sequence ID" value="NZ_JANSUY010000003.1"/>
</dbReference>
<evidence type="ECO:0000256" key="10">
    <source>
        <dbReference type="PIRNR" id="PIRNR000381"/>
    </source>
</evidence>
<comment type="function">
    <text evidence="10">Catalyzes the transfer of a methyl group from methyl-cobalamin to homocysteine, yielding enzyme-bound cob(I)alamin and methionine. Subsequently, remethylates the cofactor using methyltetrahydrofolate.</text>
</comment>
<feature type="domain" description="B12-binding" evidence="15">
    <location>
        <begin position="418"/>
        <end position="553"/>
    </location>
</feature>
<keyword evidence="10" id="KW-0486">Methionine biosynthesis</keyword>
<dbReference type="EC" id="2.1.1.13" evidence="9 10"/>
<feature type="binding site" evidence="12">
    <location>
        <position position="803"/>
    </location>
    <ligand>
        <name>S-adenosyl-L-methionine</name>
        <dbReference type="ChEBI" id="CHEBI:59789"/>
    </ligand>
</feature>
<dbReference type="InterPro" id="IPR006158">
    <property type="entry name" value="Cobalamin-bd"/>
</dbReference>
<dbReference type="Gene3D" id="3.40.50.280">
    <property type="entry name" value="Cobalamin-binding domain"/>
    <property type="match status" value="1"/>
</dbReference>
<keyword evidence="10" id="KW-0862">Zinc</keyword>
<evidence type="ECO:0000313" key="17">
    <source>
        <dbReference type="EMBL" id="MCR9014694.1"/>
    </source>
</evidence>
<dbReference type="PROSITE" id="PS50974">
    <property type="entry name" value="ADOMET_ACTIVATION"/>
    <property type="match status" value="1"/>
</dbReference>
<dbReference type="GO" id="GO:0046653">
    <property type="term" value="P:tetrahydrofolate metabolic process"/>
    <property type="evidence" value="ECO:0007669"/>
    <property type="project" value="TreeGrafter"/>
</dbReference>
<evidence type="ECO:0000259" key="13">
    <source>
        <dbReference type="PROSITE" id="PS50972"/>
    </source>
</evidence>
<comment type="cofactor">
    <cofactor evidence="10">
        <name>Zn(2+)</name>
        <dbReference type="ChEBI" id="CHEBI:29105"/>
    </cofactor>
</comment>
<evidence type="ECO:0000256" key="4">
    <source>
        <dbReference type="ARBA" id="ARBA00022679"/>
    </source>
</evidence>
<keyword evidence="3 10" id="KW-0846">Cobalamin</keyword>
<keyword evidence="6 10" id="KW-0479">Metal-binding</keyword>
<dbReference type="Pfam" id="PF00809">
    <property type="entry name" value="Pterin_bind"/>
    <property type="match status" value="1"/>
</dbReference>
<dbReference type="InterPro" id="IPR000489">
    <property type="entry name" value="Pterin-binding_dom"/>
</dbReference>
<keyword evidence="2 10" id="KW-0489">Methyltransferase</keyword>
<accession>A0A9X2P2G3</accession>
<keyword evidence="7" id="KW-0677">Repeat</keyword>
<dbReference type="GO" id="GO:0031419">
    <property type="term" value="F:cobalamin binding"/>
    <property type="evidence" value="ECO:0007669"/>
    <property type="project" value="UniProtKB-UniRule"/>
</dbReference>
<dbReference type="Gene3D" id="3.10.196.10">
    <property type="entry name" value="Vitamin B12-dependent methionine synthase, activation domain"/>
    <property type="match status" value="1"/>
</dbReference>
<feature type="binding site" evidence="12">
    <location>
        <position position="619"/>
    </location>
    <ligand>
        <name>S-adenosyl-L-methionine</name>
        <dbReference type="ChEBI" id="CHEBI:59789"/>
    </ligand>
</feature>
<evidence type="ECO:0000256" key="7">
    <source>
        <dbReference type="ARBA" id="ARBA00022737"/>
    </source>
</evidence>
<dbReference type="Pfam" id="PF02310">
    <property type="entry name" value="B12-binding"/>
    <property type="match status" value="1"/>
</dbReference>
<keyword evidence="5 10" id="KW-0949">S-adenosyl-L-methionine</keyword>
<evidence type="ECO:0000256" key="6">
    <source>
        <dbReference type="ARBA" id="ARBA00022723"/>
    </source>
</evidence>
<evidence type="ECO:0000256" key="1">
    <source>
        <dbReference type="ARBA" id="ARBA00010398"/>
    </source>
</evidence>
<dbReference type="Gene3D" id="3.20.20.20">
    <property type="entry name" value="Dihydropteroate synthase-like"/>
    <property type="match status" value="1"/>
</dbReference>
<dbReference type="PROSITE" id="PS51337">
    <property type="entry name" value="B12_BINDING_NTER"/>
    <property type="match status" value="1"/>
</dbReference>
<dbReference type="PANTHER" id="PTHR45833:SF1">
    <property type="entry name" value="METHIONINE SYNTHASE"/>
    <property type="match status" value="1"/>
</dbReference>
<keyword evidence="4 10" id="KW-0808">Transferase</keyword>
<dbReference type="Pfam" id="PF02965">
    <property type="entry name" value="Met_synt_B12"/>
    <property type="match status" value="1"/>
</dbReference>
<reference evidence="17" key="1">
    <citation type="submission" date="2022-08" db="EMBL/GenBank/DDBJ databases">
        <authorList>
            <person name="Zhang D."/>
        </authorList>
    </citation>
    <scope>NUCLEOTIDE SEQUENCE</scope>
    <source>
        <strain evidence="17">XJ19-11</strain>
    </source>
</reference>
<sequence>MSKIQKYNAMKLSGLEPLVFTPEINFVNVGERTNITGSKKFARLILNGQYDEALGIALDQVRGGAQVLDVCMDEGMLDGVVAMKKFLNLIASEPEISRIPIMIDSSRWEIILAGLKCIQGKGIVNSISLKNGETEFINQAKTIKKFGAAVVVMAFDEKGQADTYQRRIDICKRSYDILVNLVRFNPQDIIFDPNIFPVATGMDEHRKNALDFFHATQWIKQNLPGAKVSGGVSNVSFSFRGNDPVREAMHAAFLYHAIRHGMDMGIVNPTMLEIYDDIPKDLLQRVEDVLFDRSEDATEQLLAFAETVKASGKKEIVNEAWREFPVEKRIEHALVKGIIDFVIEDTEEARLKYQNPLKVIEGPLMDGMNVVGDLFGEGKMFLPQVVKSARVMKKAVAYLEPFMPKIGDLDYNAEQSSIKKILLATVKGDVHDIGKNIVGVVLACNSYQIIDLGVMVDAQKIIDEAIKNKVDIIGLSGLITPSLDEMVYVASEMERQGMQIPLLIGGATTSRIHTAVKIDPVYSGTVIHVTDASKSVPIAGESINEETKATYHKQIKETYSQVRAEHEAKQQVKQLATYEEAKANPVYIDWSQYVPVVPAKLGETIFQDLDLAVLRKYIDWTPFFSTWMLTGRYPKIFDDEVVGNEAKKLFDEANKMLDQVIAEKWLQAKAIVNLFPVKRNGEDVAVLSKGVETGFNFHFLRQQGKKGKGVPNRSLVDYIHPSKTDYMGGFAVTAGWGIESKLEEFQKNHDDYHDIMLKALADRLAEAGAEYLHEKVRKELWGYAKSEILENEALIKEEYQGIRPAPGYPACPEHSEKKTLFDLMQVEKSIGITLTDSYAMYPTSSVSGFYFGHPESKYFGLGKIGEDQVLDYAKRKGVSKAQAERWLSPNLAYSPLLQVQE</sequence>
<dbReference type="AlphaFoldDB" id="A0A9X2P2G3"/>
<dbReference type="SUPFAM" id="SSF56507">
    <property type="entry name" value="Methionine synthase activation domain-like"/>
    <property type="match status" value="1"/>
</dbReference>
<dbReference type="InterPro" id="IPR004223">
    <property type="entry name" value="VitB12-dep_Met_synth_activ_dom"/>
</dbReference>
<comment type="pathway">
    <text evidence="10">Amino-acid biosynthesis; L-methionine biosynthesis via de novo pathway; L-methionine from L-homocysteine (MetH route): step 1/1.</text>
</comment>
<comment type="caution">
    <text evidence="17">The sequence shown here is derived from an EMBL/GenBank/DDBJ whole genome shotgun (WGS) entry which is preliminary data.</text>
</comment>
<dbReference type="SMART" id="SM01018">
    <property type="entry name" value="B12-binding_2"/>
    <property type="match status" value="1"/>
</dbReference>
<dbReference type="GO" id="GO:0008270">
    <property type="term" value="F:zinc ion binding"/>
    <property type="evidence" value="ECO:0007669"/>
    <property type="project" value="UniProtKB-UniRule"/>
</dbReference>
<dbReference type="CDD" id="cd02069">
    <property type="entry name" value="methionine_synthase_B12_BD"/>
    <property type="match status" value="1"/>
</dbReference>
<feature type="binding site" evidence="12">
    <location>
        <position position="532"/>
    </location>
    <ligand>
        <name>methylcob(III)alamin</name>
        <dbReference type="ChEBI" id="CHEBI:28115"/>
    </ligand>
</feature>
<evidence type="ECO:0000256" key="3">
    <source>
        <dbReference type="ARBA" id="ARBA00022628"/>
    </source>
</evidence>
<dbReference type="CDD" id="cd00740">
    <property type="entry name" value="MeTr"/>
    <property type="match status" value="1"/>
</dbReference>
<dbReference type="FunFam" id="1.10.1240.10:FF:000001">
    <property type="entry name" value="Methionine synthase"/>
    <property type="match status" value="1"/>
</dbReference>
<dbReference type="SUPFAM" id="SSF51717">
    <property type="entry name" value="Dihydropteroate synthetase-like"/>
    <property type="match status" value="1"/>
</dbReference>
<comment type="catalytic activity">
    <reaction evidence="10">
        <text>(6S)-5-methyl-5,6,7,8-tetrahydrofolate + L-homocysteine = (6S)-5,6,7,8-tetrahydrofolate + L-methionine</text>
        <dbReference type="Rhea" id="RHEA:11172"/>
        <dbReference type="ChEBI" id="CHEBI:18608"/>
        <dbReference type="ChEBI" id="CHEBI:57453"/>
        <dbReference type="ChEBI" id="CHEBI:57844"/>
        <dbReference type="ChEBI" id="CHEBI:58199"/>
        <dbReference type="EC" id="2.1.1.13"/>
    </reaction>
</comment>
<dbReference type="PROSITE" id="PS51332">
    <property type="entry name" value="B12_BINDING"/>
    <property type="match status" value="1"/>
</dbReference>
<evidence type="ECO:0000256" key="9">
    <source>
        <dbReference type="NCBIfam" id="TIGR02082"/>
    </source>
</evidence>
<dbReference type="InterPro" id="IPR011005">
    <property type="entry name" value="Dihydropteroate_synth-like_sf"/>
</dbReference>
<evidence type="ECO:0000313" key="18">
    <source>
        <dbReference type="Proteomes" id="UP001142175"/>
    </source>
</evidence>
<dbReference type="SUPFAM" id="SSF47644">
    <property type="entry name" value="Methionine synthase domain"/>
    <property type="match status" value="1"/>
</dbReference>
<dbReference type="GO" id="GO:0032259">
    <property type="term" value="P:methylation"/>
    <property type="evidence" value="ECO:0007669"/>
    <property type="project" value="UniProtKB-KW"/>
</dbReference>
<dbReference type="InterPro" id="IPR003759">
    <property type="entry name" value="Cbl-bd_cap"/>
</dbReference>
<dbReference type="GO" id="GO:0008705">
    <property type="term" value="F:methionine synthase activity"/>
    <property type="evidence" value="ECO:0007669"/>
    <property type="project" value="UniProtKB-UniRule"/>
</dbReference>
<feature type="domain" description="AdoMet activation" evidence="14">
    <location>
        <begin position="569"/>
        <end position="896"/>
    </location>
</feature>
<name>A0A9X2P2G3_9BACT</name>
<feature type="binding site" description="axial binding residue" evidence="11">
    <location>
        <position position="431"/>
    </location>
    <ligand>
        <name>methylcob(III)alamin</name>
        <dbReference type="ChEBI" id="CHEBI:28115"/>
    </ligand>
    <ligandPart>
        <name>Co</name>
        <dbReference type="ChEBI" id="CHEBI:27638"/>
    </ligandPart>
</feature>
<dbReference type="PROSITE" id="PS50972">
    <property type="entry name" value="PTERIN_BINDING"/>
    <property type="match status" value="1"/>
</dbReference>
<evidence type="ECO:0000256" key="11">
    <source>
        <dbReference type="PIRSR" id="PIRSR000381-1"/>
    </source>
</evidence>
<comment type="cofactor">
    <cofactor evidence="10 11">
        <name>methylcob(III)alamin</name>
        <dbReference type="ChEBI" id="CHEBI:28115"/>
    </cofactor>
</comment>
<keyword evidence="8 10" id="KW-0170">Cobalt</keyword>
<feature type="binding site" evidence="12">
    <location>
        <begin position="858"/>
        <end position="859"/>
    </location>
    <ligand>
        <name>S-adenosyl-L-methionine</name>
        <dbReference type="ChEBI" id="CHEBI:59789"/>
    </ligand>
</feature>
<feature type="binding site" evidence="12">
    <location>
        <begin position="428"/>
        <end position="432"/>
    </location>
    <ligand>
        <name>methylcob(III)alamin</name>
        <dbReference type="ChEBI" id="CHEBI:28115"/>
    </ligand>
</feature>
<feature type="binding site" evidence="12">
    <location>
        <position position="361"/>
    </location>
    <ligand>
        <name>methylcob(III)alamin</name>
        <dbReference type="ChEBI" id="CHEBI:28115"/>
    </ligand>
</feature>
<dbReference type="InterPro" id="IPR037010">
    <property type="entry name" value="VitB12-dep_Met_synth_activ_sf"/>
</dbReference>
<dbReference type="GO" id="GO:0005829">
    <property type="term" value="C:cytosol"/>
    <property type="evidence" value="ECO:0007669"/>
    <property type="project" value="TreeGrafter"/>
</dbReference>
<dbReference type="Gene3D" id="1.10.1240.10">
    <property type="entry name" value="Methionine synthase domain"/>
    <property type="match status" value="1"/>
</dbReference>
<evidence type="ECO:0000256" key="2">
    <source>
        <dbReference type="ARBA" id="ARBA00022603"/>
    </source>
</evidence>
<comment type="similarity">
    <text evidence="1">Belongs to the vitamin-B12 dependent methionine synthase family.</text>
</comment>
<evidence type="ECO:0000256" key="8">
    <source>
        <dbReference type="ARBA" id="ARBA00023285"/>
    </source>
</evidence>
<protein>
    <recommendedName>
        <fullName evidence="9 10">Methionine synthase</fullName>
        <ecNumber evidence="9 10">2.1.1.13</ecNumber>
    </recommendedName>
    <alternativeName>
        <fullName evidence="10">5-methyltetrahydrofolate--homocysteine methyltransferase</fullName>
    </alternativeName>
</protein>
<dbReference type="Pfam" id="PF02607">
    <property type="entry name" value="B12-binding_2"/>
    <property type="match status" value="1"/>
</dbReference>
<evidence type="ECO:0000256" key="5">
    <source>
        <dbReference type="ARBA" id="ARBA00022691"/>
    </source>
</evidence>
<dbReference type="SUPFAM" id="SSF52242">
    <property type="entry name" value="Cobalamin (vitamin B12)-binding domain"/>
    <property type="match status" value="1"/>
</dbReference>
<evidence type="ECO:0000259" key="16">
    <source>
        <dbReference type="PROSITE" id="PS51337"/>
    </source>
</evidence>
<feature type="binding site" evidence="12">
    <location>
        <position position="476"/>
    </location>
    <ligand>
        <name>methylcob(III)alamin</name>
        <dbReference type="ChEBI" id="CHEBI:28115"/>
    </ligand>
</feature>
<dbReference type="InterPro" id="IPR050554">
    <property type="entry name" value="Met_Synthase/Corrinoid"/>
</dbReference>
<dbReference type="Proteomes" id="UP001142175">
    <property type="component" value="Unassembled WGS sequence"/>
</dbReference>
<feature type="domain" description="Pterin-binding" evidence="13">
    <location>
        <begin position="26"/>
        <end position="287"/>
    </location>
</feature>